<sequence length="180" mass="20471">MLLSIFFDHLYRNIAFKLYKIRTMKLSEVKQLLPTLENVEFQLENGTFVPKDFHVTEVGMISKTFIDCGGTIRSEKVINFQLWNADDFEHRLKPNKLLSIIKLSEQQLGIEDFEIEVEFQSDTIGKYDLAFNGKNFILRNKTTACLAQDACGIPSEKAKKNLIALNVNQNNACTPGGNCC</sequence>
<protein>
    <submittedName>
        <fullName evidence="1">Uncharacterized protein</fullName>
    </submittedName>
</protein>
<proteinExistence type="predicted"/>
<evidence type="ECO:0000313" key="1">
    <source>
        <dbReference type="EMBL" id="SOD14755.1"/>
    </source>
</evidence>
<name>A0A285ZYN5_9SPHI</name>
<organism evidence="1 2">
    <name type="scientific">Pedobacter xixiisoli</name>
    <dbReference type="NCBI Taxonomy" id="1476464"/>
    <lineage>
        <taxon>Bacteria</taxon>
        <taxon>Pseudomonadati</taxon>
        <taxon>Bacteroidota</taxon>
        <taxon>Sphingobacteriia</taxon>
        <taxon>Sphingobacteriales</taxon>
        <taxon>Sphingobacteriaceae</taxon>
        <taxon>Pedobacter</taxon>
    </lineage>
</organism>
<dbReference type="Pfam" id="PF20001">
    <property type="entry name" value="DUF6428"/>
    <property type="match status" value="1"/>
</dbReference>
<keyword evidence="2" id="KW-1185">Reference proteome</keyword>
<accession>A0A285ZYN5</accession>
<gene>
    <name evidence="1" type="ORF">SAMN06297358_1737</name>
</gene>
<dbReference type="InterPro" id="IPR045534">
    <property type="entry name" value="DUF6428"/>
</dbReference>
<evidence type="ECO:0000313" key="2">
    <source>
        <dbReference type="Proteomes" id="UP000219281"/>
    </source>
</evidence>
<dbReference type="Proteomes" id="UP000219281">
    <property type="component" value="Unassembled WGS sequence"/>
</dbReference>
<dbReference type="EMBL" id="OCMT01000002">
    <property type="protein sequence ID" value="SOD14755.1"/>
    <property type="molecule type" value="Genomic_DNA"/>
</dbReference>
<reference evidence="2" key="1">
    <citation type="submission" date="2017-09" db="EMBL/GenBank/DDBJ databases">
        <authorList>
            <person name="Varghese N."/>
            <person name="Submissions S."/>
        </authorList>
    </citation>
    <scope>NUCLEOTIDE SEQUENCE [LARGE SCALE GENOMIC DNA]</scope>
    <source>
        <strain evidence="2">CGMCC 1.12803</strain>
    </source>
</reference>
<dbReference type="AlphaFoldDB" id="A0A285ZYN5"/>